<dbReference type="PRINTS" id="PR00385">
    <property type="entry name" value="P450"/>
</dbReference>
<feature type="chain" id="PRO_5017981927" evidence="15">
    <location>
        <begin position="28"/>
        <end position="654"/>
    </location>
</feature>
<dbReference type="GO" id="GO:0005506">
    <property type="term" value="F:iron ion binding"/>
    <property type="evidence" value="ECO:0007669"/>
    <property type="project" value="InterPro"/>
</dbReference>
<reference evidence="16 17" key="1">
    <citation type="journal article" date="2018" name="Nat. Genet.">
        <title>Extensive intraspecific gene order and gene structural variations between Mo17 and other maize genomes.</title>
        <authorList>
            <person name="Sun S."/>
            <person name="Zhou Y."/>
            <person name="Chen J."/>
            <person name="Shi J."/>
            <person name="Zhao H."/>
            <person name="Zhao H."/>
            <person name="Song W."/>
            <person name="Zhang M."/>
            <person name="Cui Y."/>
            <person name="Dong X."/>
            <person name="Liu H."/>
            <person name="Ma X."/>
            <person name="Jiao Y."/>
            <person name="Wang B."/>
            <person name="Wei X."/>
            <person name="Stein J.C."/>
            <person name="Glaubitz J.C."/>
            <person name="Lu F."/>
            <person name="Yu G."/>
            <person name="Liang C."/>
            <person name="Fengler K."/>
            <person name="Li B."/>
            <person name="Rafalski A."/>
            <person name="Schnable P.S."/>
            <person name="Ware D.H."/>
            <person name="Buckler E.S."/>
            <person name="Lai J."/>
        </authorList>
    </citation>
    <scope>NUCLEOTIDE SEQUENCE [LARGE SCALE GENOMIC DNA]</scope>
    <source>
        <strain evidence="17">cv. Missouri 17</strain>
        <tissue evidence="16">Seedling</tissue>
    </source>
</reference>
<dbReference type="PANTHER" id="PTHR47944:SF18">
    <property type="entry name" value="FLAVONOID 3'-MONOOXYGENASE"/>
    <property type="match status" value="1"/>
</dbReference>
<dbReference type="PANTHER" id="PTHR47944">
    <property type="entry name" value="CYTOCHROME P450 98A9"/>
    <property type="match status" value="1"/>
</dbReference>
<evidence type="ECO:0000256" key="1">
    <source>
        <dbReference type="ARBA" id="ARBA00001971"/>
    </source>
</evidence>
<dbReference type="InterPro" id="IPR001128">
    <property type="entry name" value="Cyt_P450"/>
</dbReference>
<comment type="similarity">
    <text evidence="3 14">Belongs to the cytochrome P450 family.</text>
</comment>
<keyword evidence="9" id="KW-0521">NADP</keyword>
<dbReference type="GO" id="GO:0004497">
    <property type="term" value="F:monooxygenase activity"/>
    <property type="evidence" value="ECO:0007669"/>
    <property type="project" value="UniProtKB-KW"/>
</dbReference>
<comment type="cofactor">
    <cofactor evidence="1 13">
        <name>heme</name>
        <dbReference type="ChEBI" id="CHEBI:30413"/>
    </cofactor>
</comment>
<evidence type="ECO:0000313" key="17">
    <source>
        <dbReference type="Proteomes" id="UP000251960"/>
    </source>
</evidence>
<comment type="caution">
    <text evidence="16">The sequence shown here is derived from an EMBL/GenBank/DDBJ whole genome shotgun (WGS) entry which is preliminary data.</text>
</comment>
<dbReference type="PRINTS" id="PR00463">
    <property type="entry name" value="EP450I"/>
</dbReference>
<keyword evidence="7" id="KW-0378">Hydrolase</keyword>
<dbReference type="EMBL" id="NCVQ01000010">
    <property type="protein sequence ID" value="PWZ05379.1"/>
    <property type="molecule type" value="Genomic_DNA"/>
</dbReference>
<evidence type="ECO:0000256" key="11">
    <source>
        <dbReference type="ARBA" id="ARBA00023004"/>
    </source>
</evidence>
<evidence type="ECO:0000256" key="5">
    <source>
        <dbReference type="ARBA" id="ARBA00022670"/>
    </source>
</evidence>
<dbReference type="GO" id="GO:0020037">
    <property type="term" value="F:heme binding"/>
    <property type="evidence" value="ECO:0007669"/>
    <property type="project" value="InterPro"/>
</dbReference>
<evidence type="ECO:0000256" key="9">
    <source>
        <dbReference type="ARBA" id="ARBA00022857"/>
    </source>
</evidence>
<dbReference type="GO" id="GO:0016705">
    <property type="term" value="F:oxidoreductase activity, acting on paired donors, with incorporation or reduction of molecular oxygen"/>
    <property type="evidence" value="ECO:0007669"/>
    <property type="project" value="InterPro"/>
</dbReference>
<evidence type="ECO:0000256" key="6">
    <source>
        <dbReference type="ARBA" id="ARBA00022723"/>
    </source>
</evidence>
<keyword evidence="4 13" id="KW-0349">Heme</keyword>
<evidence type="ECO:0000256" key="2">
    <source>
        <dbReference type="ARBA" id="ARBA00006641"/>
    </source>
</evidence>
<dbReference type="Proteomes" id="UP000251960">
    <property type="component" value="Chromosome 9"/>
</dbReference>
<keyword evidence="8" id="KW-0788">Thiol protease</keyword>
<evidence type="ECO:0000256" key="13">
    <source>
        <dbReference type="PIRSR" id="PIRSR602401-1"/>
    </source>
</evidence>
<evidence type="ECO:0000256" key="3">
    <source>
        <dbReference type="ARBA" id="ARBA00010617"/>
    </source>
</evidence>
<evidence type="ECO:0000256" key="7">
    <source>
        <dbReference type="ARBA" id="ARBA00022801"/>
    </source>
</evidence>
<dbReference type="InterPro" id="IPR002401">
    <property type="entry name" value="Cyt_P450_E_grp-I"/>
</dbReference>
<gene>
    <name evidence="16" type="primary">CYP75A1</name>
    <name evidence="16" type="ORF">Zm00014a_030207</name>
</gene>
<dbReference type="InterPro" id="IPR036396">
    <property type="entry name" value="Cyt_P450_sf"/>
</dbReference>
<keyword evidence="11 13" id="KW-0408">Iron</keyword>
<dbReference type="InterPro" id="IPR017972">
    <property type="entry name" value="Cyt_P450_CS"/>
</dbReference>
<dbReference type="InterPro" id="IPR016125">
    <property type="entry name" value="Peptidase_C15-like"/>
</dbReference>
<evidence type="ECO:0000256" key="15">
    <source>
        <dbReference type="SAM" id="SignalP"/>
    </source>
</evidence>
<dbReference type="Gene3D" id="1.10.630.10">
    <property type="entry name" value="Cytochrome P450"/>
    <property type="match status" value="1"/>
</dbReference>
<evidence type="ECO:0000256" key="4">
    <source>
        <dbReference type="ARBA" id="ARBA00022617"/>
    </source>
</evidence>
<dbReference type="AlphaFoldDB" id="A0A3L6DA02"/>
<keyword evidence="12 14" id="KW-0503">Monooxygenase</keyword>
<dbReference type="PROSITE" id="PS00086">
    <property type="entry name" value="CYTOCHROME_P450"/>
    <property type="match status" value="1"/>
</dbReference>
<organism evidence="16 17">
    <name type="scientific">Zea mays</name>
    <name type="common">Maize</name>
    <dbReference type="NCBI Taxonomy" id="4577"/>
    <lineage>
        <taxon>Eukaryota</taxon>
        <taxon>Viridiplantae</taxon>
        <taxon>Streptophyta</taxon>
        <taxon>Embryophyta</taxon>
        <taxon>Tracheophyta</taxon>
        <taxon>Spermatophyta</taxon>
        <taxon>Magnoliopsida</taxon>
        <taxon>Liliopsida</taxon>
        <taxon>Poales</taxon>
        <taxon>Poaceae</taxon>
        <taxon>PACMAD clade</taxon>
        <taxon>Panicoideae</taxon>
        <taxon>Andropogonodae</taxon>
        <taxon>Andropogoneae</taxon>
        <taxon>Tripsacinae</taxon>
        <taxon>Zea</taxon>
    </lineage>
</organism>
<keyword evidence="10 14" id="KW-0560">Oxidoreductase</keyword>
<comment type="similarity">
    <text evidence="2">Belongs to the peptidase C15 family.</text>
</comment>
<evidence type="ECO:0000256" key="12">
    <source>
        <dbReference type="ARBA" id="ARBA00023033"/>
    </source>
</evidence>
<keyword evidence="5" id="KW-0645">Protease</keyword>
<dbReference type="Gene3D" id="3.40.630.20">
    <property type="entry name" value="Peptidase C15, pyroglutamyl peptidase I-like"/>
    <property type="match status" value="1"/>
</dbReference>
<sequence length="654" mass="70475">MQLAALCTDPVVLCSAFLCLLLHVALRSLLHPPSAASSSGRGGQLPPGPPGLPILGALPLVGPAPHAGLAALARKYGPIMYLKMGTAGVVVASSPRAARTFLKALDARYANRPAVASAADITYGRQNMVFADYGPKWKLMRKLASVHLLGARALADWACVRRAEAGHVLRGVAEAAAAGRPVVVPELLVCALANIVGQITVSKRVFDAQGDDSNRYKDMIVSLLTGTGMFNISDFVPALARLDLQGVQAKLRRVHRQFDGLITKLLAEHAATAADRARQGRPDFVDRLRATMDAGAAAADESGETITEVNIKGLIFDMFTAGTDTSSIIVEWAMAEMLKNPSVMARAQEELDRAVGRGRRLEESDLPGLPYLQAVCKEAMRLHPSTPLSLPHFSLDACDDVDGYRVPANTRLLVNVWAIGRDPEAWERPLDFRPERFLPGGGAEKVDPLGNCFELIPFGAGRRICAGKLAGMMGSEGPSPVTVHVTGFKRFHGVAENPTERIVRGLQPFMETRGLPKGLVLGSCTVLEAAGQGALGPLYELLESTVSGRERQERVILRTPIISSDGSILHARQTTLPVEEISKSLQQMGYDVVPSDDAGRFVCNYVYYHSLKFAEKHGIGSLFVHFPLFLAIDEEVQMQFVASLLEVLASLNFQ</sequence>
<dbReference type="GO" id="GO:0006508">
    <property type="term" value="P:proteolysis"/>
    <property type="evidence" value="ECO:0007669"/>
    <property type="project" value="UniProtKB-KW"/>
</dbReference>
<feature type="binding site" description="axial binding residue" evidence="13">
    <location>
        <position position="465"/>
    </location>
    <ligand>
        <name>heme</name>
        <dbReference type="ChEBI" id="CHEBI:30413"/>
    </ligand>
    <ligandPart>
        <name>Fe</name>
        <dbReference type="ChEBI" id="CHEBI:18248"/>
    </ligandPart>
</feature>
<dbReference type="ExpressionAtlas" id="A0A3L6DA02">
    <property type="expression patterns" value="baseline and differential"/>
</dbReference>
<dbReference type="Pfam" id="PF01470">
    <property type="entry name" value="Peptidase_C15"/>
    <property type="match status" value="1"/>
</dbReference>
<protein>
    <submittedName>
        <fullName evidence="16">Flavonoid 3',5'-hydroxylase 1</fullName>
    </submittedName>
</protein>
<dbReference type="Pfam" id="PF00067">
    <property type="entry name" value="p450"/>
    <property type="match status" value="1"/>
</dbReference>
<evidence type="ECO:0000256" key="8">
    <source>
        <dbReference type="ARBA" id="ARBA00022807"/>
    </source>
</evidence>
<dbReference type="GO" id="GO:0008234">
    <property type="term" value="F:cysteine-type peptidase activity"/>
    <property type="evidence" value="ECO:0007669"/>
    <property type="project" value="UniProtKB-KW"/>
</dbReference>
<evidence type="ECO:0000256" key="10">
    <source>
        <dbReference type="ARBA" id="ARBA00023002"/>
    </source>
</evidence>
<name>A0A3L6DA02_MAIZE</name>
<proteinExistence type="inferred from homology"/>
<keyword evidence="6 13" id="KW-0479">Metal-binding</keyword>
<dbReference type="InterPro" id="IPR036440">
    <property type="entry name" value="Peptidase_C15-like_sf"/>
</dbReference>
<dbReference type="SUPFAM" id="SSF48264">
    <property type="entry name" value="Cytochrome P450"/>
    <property type="match status" value="1"/>
</dbReference>
<evidence type="ECO:0000313" key="16">
    <source>
        <dbReference type="EMBL" id="PWZ05379.1"/>
    </source>
</evidence>
<feature type="signal peptide" evidence="15">
    <location>
        <begin position="1"/>
        <end position="27"/>
    </location>
</feature>
<evidence type="ECO:0000256" key="14">
    <source>
        <dbReference type="RuleBase" id="RU000461"/>
    </source>
</evidence>
<dbReference type="SUPFAM" id="SSF53182">
    <property type="entry name" value="Pyrrolidone carboxyl peptidase (pyroglutamate aminopeptidase)"/>
    <property type="match status" value="1"/>
</dbReference>
<accession>A0A3L6DA02</accession>
<keyword evidence="15" id="KW-0732">Signal</keyword>